<dbReference type="InterPro" id="IPR004045">
    <property type="entry name" value="Glutathione_S-Trfase_N"/>
</dbReference>
<dbReference type="Gene3D" id="3.40.30.10">
    <property type="entry name" value="Glutaredoxin"/>
    <property type="match status" value="1"/>
</dbReference>
<dbReference type="PANTHER" id="PTHR44051:SF21">
    <property type="entry name" value="GLUTATHIONE S-TRANSFERASE FAMILY PROTEIN"/>
    <property type="match status" value="1"/>
</dbReference>
<accession>A0A840YD62</accession>
<comment type="caution">
    <text evidence="2">The sequence shown here is derived from an EMBL/GenBank/DDBJ whole genome shotgun (WGS) entry which is preliminary data.</text>
</comment>
<evidence type="ECO:0000313" key="2">
    <source>
        <dbReference type="EMBL" id="MBB5709949.1"/>
    </source>
</evidence>
<proteinExistence type="predicted"/>
<organism evidence="2 3">
    <name type="scientific">Sphingomonas xinjiangensis</name>
    <dbReference type="NCBI Taxonomy" id="643568"/>
    <lineage>
        <taxon>Bacteria</taxon>
        <taxon>Pseudomonadati</taxon>
        <taxon>Pseudomonadota</taxon>
        <taxon>Alphaproteobacteria</taxon>
        <taxon>Sphingomonadales</taxon>
        <taxon>Sphingomonadaceae</taxon>
        <taxon>Sphingomonas</taxon>
    </lineage>
</organism>
<dbReference type="SFLD" id="SFLDG00358">
    <property type="entry name" value="Main_(cytGST)"/>
    <property type="match status" value="1"/>
</dbReference>
<dbReference type="RefSeq" id="WP_184085494.1">
    <property type="nucleotide sequence ID" value="NZ_JACIJF010000003.1"/>
</dbReference>
<dbReference type="EMBL" id="JACIJF010000003">
    <property type="protein sequence ID" value="MBB5709949.1"/>
    <property type="molecule type" value="Genomic_DNA"/>
</dbReference>
<dbReference type="InterPro" id="IPR036282">
    <property type="entry name" value="Glutathione-S-Trfase_C_sf"/>
</dbReference>
<name>A0A840YD62_9SPHN</name>
<dbReference type="Gene3D" id="1.20.1050.10">
    <property type="match status" value="1"/>
</dbReference>
<feature type="domain" description="GST N-terminal" evidence="1">
    <location>
        <begin position="1"/>
        <end position="82"/>
    </location>
</feature>
<dbReference type="GO" id="GO:0004364">
    <property type="term" value="F:glutathione transferase activity"/>
    <property type="evidence" value="ECO:0007669"/>
    <property type="project" value="UniProtKB-EC"/>
</dbReference>
<dbReference type="InterPro" id="IPR040079">
    <property type="entry name" value="Glutathione_S-Trfase"/>
</dbReference>
<dbReference type="SUPFAM" id="SSF47616">
    <property type="entry name" value="GST C-terminal domain-like"/>
    <property type="match status" value="1"/>
</dbReference>
<dbReference type="AlphaFoldDB" id="A0A840YD62"/>
<protein>
    <submittedName>
        <fullName evidence="2">Glutathione S-transferase</fullName>
        <ecNumber evidence="2">2.5.1.18</ecNumber>
    </submittedName>
</protein>
<sequence length="200" mass="21267">MLTLFHAPRSRSTRILWLLEELGAPFNLRYVTIRYMDGSGDGPDPANPHADKKVPALLHDEALVTESAAVATYLADLLPDAQLAPQTGDCDRGAFLTWISWIEGEFGPAIFGRLAAGAGSPTPAPFVAALRRLDDALANGPYLLGERFSAADVMLGGTLGWARDISPMDGPLPAYLARLAARPAFARAMARDAAPVDQAA</sequence>
<reference evidence="2 3" key="1">
    <citation type="submission" date="2020-08" db="EMBL/GenBank/DDBJ databases">
        <title>Genomic Encyclopedia of Type Strains, Phase IV (KMG-IV): sequencing the most valuable type-strain genomes for metagenomic binning, comparative biology and taxonomic classification.</title>
        <authorList>
            <person name="Goeker M."/>
        </authorList>
    </citation>
    <scope>NUCLEOTIDE SEQUENCE [LARGE SCALE GENOMIC DNA]</scope>
    <source>
        <strain evidence="2 3">DSM 26736</strain>
    </source>
</reference>
<dbReference type="PANTHER" id="PTHR44051">
    <property type="entry name" value="GLUTATHIONE S-TRANSFERASE-RELATED"/>
    <property type="match status" value="1"/>
</dbReference>
<keyword evidence="2" id="KW-0808">Transferase</keyword>
<evidence type="ECO:0000313" key="3">
    <source>
        <dbReference type="Proteomes" id="UP000527143"/>
    </source>
</evidence>
<dbReference type="SFLD" id="SFLDG01150">
    <property type="entry name" value="Main.1:_Beta-like"/>
    <property type="match status" value="1"/>
</dbReference>
<dbReference type="SUPFAM" id="SSF52833">
    <property type="entry name" value="Thioredoxin-like"/>
    <property type="match status" value="1"/>
</dbReference>
<gene>
    <name evidence="2" type="ORF">FHT02_001177</name>
</gene>
<dbReference type="Pfam" id="PF02798">
    <property type="entry name" value="GST_N"/>
    <property type="match status" value="1"/>
</dbReference>
<dbReference type="PROSITE" id="PS50404">
    <property type="entry name" value="GST_NTER"/>
    <property type="match status" value="1"/>
</dbReference>
<dbReference type="Pfam" id="PF13410">
    <property type="entry name" value="GST_C_2"/>
    <property type="match status" value="1"/>
</dbReference>
<dbReference type="Proteomes" id="UP000527143">
    <property type="component" value="Unassembled WGS sequence"/>
</dbReference>
<dbReference type="CDD" id="cd03046">
    <property type="entry name" value="GST_N_GTT1_like"/>
    <property type="match status" value="1"/>
</dbReference>
<dbReference type="EC" id="2.5.1.18" evidence="2"/>
<evidence type="ECO:0000259" key="1">
    <source>
        <dbReference type="PROSITE" id="PS50404"/>
    </source>
</evidence>
<dbReference type="SFLD" id="SFLDS00019">
    <property type="entry name" value="Glutathione_Transferase_(cytos"/>
    <property type="match status" value="1"/>
</dbReference>
<dbReference type="InterPro" id="IPR036249">
    <property type="entry name" value="Thioredoxin-like_sf"/>
</dbReference>
<keyword evidence="3" id="KW-1185">Reference proteome</keyword>